<dbReference type="AlphaFoldDB" id="A0A1I8F8E1"/>
<feature type="compositionally biased region" description="Low complexity" evidence="1">
    <location>
        <begin position="33"/>
        <end position="44"/>
    </location>
</feature>
<accession>A0A1I8F8E1</accession>
<reference evidence="3" key="1">
    <citation type="submission" date="2016-11" db="UniProtKB">
        <authorList>
            <consortium name="WormBaseParasite"/>
        </authorList>
    </citation>
    <scope>IDENTIFICATION</scope>
</reference>
<feature type="region of interest" description="Disordered" evidence="1">
    <location>
        <begin position="139"/>
        <end position="214"/>
    </location>
</feature>
<proteinExistence type="predicted"/>
<name>A0A1I8F8E1_9PLAT</name>
<dbReference type="Proteomes" id="UP000095280">
    <property type="component" value="Unplaced"/>
</dbReference>
<protein>
    <submittedName>
        <fullName evidence="3">Uncharacterized protein</fullName>
    </submittedName>
</protein>
<organism evidence="2 3">
    <name type="scientific">Macrostomum lignano</name>
    <dbReference type="NCBI Taxonomy" id="282301"/>
    <lineage>
        <taxon>Eukaryota</taxon>
        <taxon>Metazoa</taxon>
        <taxon>Spiralia</taxon>
        <taxon>Lophotrochozoa</taxon>
        <taxon>Platyhelminthes</taxon>
        <taxon>Rhabditophora</taxon>
        <taxon>Macrostomorpha</taxon>
        <taxon>Macrostomida</taxon>
        <taxon>Macrostomidae</taxon>
        <taxon>Macrostomum</taxon>
    </lineage>
</organism>
<feature type="compositionally biased region" description="Low complexity" evidence="1">
    <location>
        <begin position="148"/>
        <end position="162"/>
    </location>
</feature>
<sequence>KTQKLQIQSRPQINLQAHVNNVQASKPDPPGQSPRTRSGSSTTRARAKSRRRCYAEWSAPQQGSRAAQHQLRHHQSGPDGGGSEPASQIRQASRQGPVQVLLLQGRERRVEGDATPNGRASARVSRAVPSISCVITNPDADGAVLIDPPGQSPRTRSGSSTTGRERRVEGDATPNGRRLSQGSRAAQHQLRHHQSGPDGAGQRVQSERQRQVERLSDWSVRTARDLMTSCLFI</sequence>
<dbReference type="WBParaSite" id="maker-unitig_24506-snap-gene-0.2-mRNA-1">
    <property type="protein sequence ID" value="maker-unitig_24506-snap-gene-0.2-mRNA-1"/>
    <property type="gene ID" value="maker-unitig_24506-snap-gene-0.2"/>
</dbReference>
<feature type="region of interest" description="Disordered" evidence="1">
    <location>
        <begin position="1"/>
        <end position="125"/>
    </location>
</feature>
<feature type="compositionally biased region" description="Basic and acidic residues" evidence="1">
    <location>
        <begin position="205"/>
        <end position="214"/>
    </location>
</feature>
<evidence type="ECO:0000313" key="3">
    <source>
        <dbReference type="WBParaSite" id="maker-unitig_24506-snap-gene-0.2-mRNA-1"/>
    </source>
</evidence>
<feature type="compositionally biased region" description="Polar residues" evidence="1">
    <location>
        <begin position="85"/>
        <end position="96"/>
    </location>
</feature>
<evidence type="ECO:0000256" key="1">
    <source>
        <dbReference type="SAM" id="MobiDB-lite"/>
    </source>
</evidence>
<keyword evidence="2" id="KW-1185">Reference proteome</keyword>
<feature type="compositionally biased region" description="Polar residues" evidence="1">
    <location>
        <begin position="1"/>
        <end position="24"/>
    </location>
</feature>
<evidence type="ECO:0000313" key="2">
    <source>
        <dbReference type="Proteomes" id="UP000095280"/>
    </source>
</evidence>